<reference evidence="3 4" key="1">
    <citation type="journal article" name="Front. Microbiol.">
        <title>Sugar Metabolism of the First Thermophilic Planctomycete Thermogutta terrifontis: Comparative Genomic and Transcriptomic Approaches.</title>
        <authorList>
            <person name="Elcheninov A.G."/>
            <person name="Menzel P."/>
            <person name="Gudbergsdottir S.R."/>
            <person name="Slesarev A.I."/>
            <person name="Kadnikov V.V."/>
            <person name="Krogh A."/>
            <person name="Bonch-Osmolovskaya E.A."/>
            <person name="Peng X."/>
            <person name="Kublanov I.V."/>
        </authorList>
    </citation>
    <scope>NUCLEOTIDE SEQUENCE [LARGE SCALE GENOMIC DNA]</scope>
    <source>
        <strain evidence="3 4">R1</strain>
    </source>
</reference>
<evidence type="ECO:0000256" key="1">
    <source>
        <dbReference type="SAM" id="SignalP"/>
    </source>
</evidence>
<name>A0A286RHJ7_9BACT</name>
<dbReference type="InterPro" id="IPR054491">
    <property type="entry name" value="MGH1-like_GH"/>
</dbReference>
<sequence length="403" mass="44651">MRLAPLGLVIAVLATVRASVSFAEQGRELPWRDVSEAVTWLESQARSLVRECRRTLPDGRAVFPPQVGIGYEAFWLRDYAYVLEGAADAFTEDELRNCLAIFLNAQAPDGTCVDCVTFDGKPIFKPGMGTMGENPVADGSQFLVDVAYHTWKRIKDPELLREILPRLEKALAVVPREPSSGLVWIDPAKEWDRCPYGFTDTVVKKGAVLFCSLLLYQGYQQMAEMESAAGNSEKATGYAREAARLAEAIRTTLWDEKIGLFLAATHQCGQPDIWGSAFAVYLGVASPGQRRKTGAYFRNHYSEIVQKGKIRHLPGGSYWEVCKAPPETYQNGGYWPVPAGWFVVALAEADPPLAEKTILDLAADCHQRGFVEWANGEVVRLPKYVASATAPLPGFRQFLKTRK</sequence>
<dbReference type="GO" id="GO:0005975">
    <property type="term" value="P:carbohydrate metabolic process"/>
    <property type="evidence" value="ECO:0007669"/>
    <property type="project" value="InterPro"/>
</dbReference>
<dbReference type="EMBL" id="CP018477">
    <property type="protein sequence ID" value="ASV75454.1"/>
    <property type="molecule type" value="Genomic_DNA"/>
</dbReference>
<organism evidence="3 4">
    <name type="scientific">Thermogutta terrifontis</name>
    <dbReference type="NCBI Taxonomy" id="1331910"/>
    <lineage>
        <taxon>Bacteria</taxon>
        <taxon>Pseudomonadati</taxon>
        <taxon>Planctomycetota</taxon>
        <taxon>Planctomycetia</taxon>
        <taxon>Pirellulales</taxon>
        <taxon>Thermoguttaceae</taxon>
        <taxon>Thermogutta</taxon>
    </lineage>
</organism>
<accession>A0A286RHJ7</accession>
<evidence type="ECO:0000259" key="2">
    <source>
        <dbReference type="Pfam" id="PF22422"/>
    </source>
</evidence>
<feature type="chain" id="PRO_5013148992" description="Mannosylglycerate hydrolase MGH1-like glycoside hydrolase domain-containing protein" evidence="1">
    <location>
        <begin position="24"/>
        <end position="403"/>
    </location>
</feature>
<dbReference type="Proteomes" id="UP000215086">
    <property type="component" value="Chromosome"/>
</dbReference>
<keyword evidence="1" id="KW-0732">Signal</keyword>
<dbReference type="KEGG" id="ttf:THTE_2852"/>
<protein>
    <recommendedName>
        <fullName evidence="2">Mannosylglycerate hydrolase MGH1-like glycoside hydrolase domain-containing protein</fullName>
    </recommendedName>
</protein>
<evidence type="ECO:0000313" key="4">
    <source>
        <dbReference type="Proteomes" id="UP000215086"/>
    </source>
</evidence>
<feature type="domain" description="Mannosylglycerate hydrolase MGH1-like glycoside hydrolase" evidence="2">
    <location>
        <begin position="75"/>
        <end position="269"/>
    </location>
</feature>
<dbReference type="SUPFAM" id="SSF48208">
    <property type="entry name" value="Six-hairpin glycosidases"/>
    <property type="match status" value="1"/>
</dbReference>
<dbReference type="Pfam" id="PF22422">
    <property type="entry name" value="MGH1-like_GH"/>
    <property type="match status" value="1"/>
</dbReference>
<proteinExistence type="predicted"/>
<keyword evidence="4" id="KW-1185">Reference proteome</keyword>
<dbReference type="RefSeq" id="WP_095415510.1">
    <property type="nucleotide sequence ID" value="NZ_CP018477.1"/>
</dbReference>
<gene>
    <name evidence="3" type="ORF">THTE_2852</name>
</gene>
<evidence type="ECO:0000313" key="3">
    <source>
        <dbReference type="EMBL" id="ASV75454.1"/>
    </source>
</evidence>
<dbReference type="AlphaFoldDB" id="A0A286RHJ7"/>
<dbReference type="InterPro" id="IPR012341">
    <property type="entry name" value="6hp_glycosidase-like_sf"/>
</dbReference>
<dbReference type="Gene3D" id="1.50.10.10">
    <property type="match status" value="1"/>
</dbReference>
<dbReference type="PANTHER" id="PTHR34987">
    <property type="entry name" value="C, PUTATIVE (AFU_ORTHOLOGUE AFUA_3G02880)-RELATED"/>
    <property type="match status" value="1"/>
</dbReference>
<dbReference type="InterPro" id="IPR008928">
    <property type="entry name" value="6-hairpin_glycosidase_sf"/>
</dbReference>
<dbReference type="OrthoDB" id="9798687at2"/>
<dbReference type="PANTHER" id="PTHR34987:SF4">
    <property type="entry name" value="ALPHA-L-RHAMNOSIDASE C-TERMINAL DOMAIN-CONTAINING PROTEIN"/>
    <property type="match status" value="1"/>
</dbReference>
<feature type="signal peptide" evidence="1">
    <location>
        <begin position="1"/>
        <end position="23"/>
    </location>
</feature>